<evidence type="ECO:0000313" key="3">
    <source>
        <dbReference type="EMBL" id="KAJ8869184.1"/>
    </source>
</evidence>
<organism evidence="3 4">
    <name type="scientific">Dryococelus australis</name>
    <dbReference type="NCBI Taxonomy" id="614101"/>
    <lineage>
        <taxon>Eukaryota</taxon>
        <taxon>Metazoa</taxon>
        <taxon>Ecdysozoa</taxon>
        <taxon>Arthropoda</taxon>
        <taxon>Hexapoda</taxon>
        <taxon>Insecta</taxon>
        <taxon>Pterygota</taxon>
        <taxon>Neoptera</taxon>
        <taxon>Polyneoptera</taxon>
        <taxon>Phasmatodea</taxon>
        <taxon>Verophasmatodea</taxon>
        <taxon>Anareolatae</taxon>
        <taxon>Phasmatidae</taxon>
        <taxon>Eurycanthinae</taxon>
        <taxon>Dryococelus</taxon>
    </lineage>
</organism>
<proteinExistence type="predicted"/>
<dbReference type="Proteomes" id="UP001159363">
    <property type="component" value="Chromosome 13"/>
</dbReference>
<keyword evidence="4" id="KW-1185">Reference proteome</keyword>
<keyword evidence="2" id="KW-0472">Membrane</keyword>
<evidence type="ECO:0000313" key="4">
    <source>
        <dbReference type="Proteomes" id="UP001159363"/>
    </source>
</evidence>
<feature type="compositionally biased region" description="Basic and acidic residues" evidence="1">
    <location>
        <begin position="655"/>
        <end position="670"/>
    </location>
</feature>
<evidence type="ECO:0000256" key="1">
    <source>
        <dbReference type="SAM" id="MobiDB-lite"/>
    </source>
</evidence>
<feature type="region of interest" description="Disordered" evidence="1">
    <location>
        <begin position="828"/>
        <end position="871"/>
    </location>
</feature>
<dbReference type="EMBL" id="JARBHB010000014">
    <property type="protein sequence ID" value="KAJ8869184.1"/>
    <property type="molecule type" value="Genomic_DNA"/>
</dbReference>
<feature type="region of interest" description="Disordered" evidence="1">
    <location>
        <begin position="217"/>
        <end position="282"/>
    </location>
</feature>
<accession>A0ABQ9G9T5</accession>
<gene>
    <name evidence="3" type="ORF">PR048_030754</name>
</gene>
<feature type="region of interest" description="Disordered" evidence="1">
    <location>
        <begin position="18"/>
        <end position="41"/>
    </location>
</feature>
<feature type="compositionally biased region" description="Low complexity" evidence="1">
    <location>
        <begin position="708"/>
        <end position="718"/>
    </location>
</feature>
<comment type="caution">
    <text evidence="3">The sequence shown here is derived from an EMBL/GenBank/DDBJ whole genome shotgun (WGS) entry which is preliminary data.</text>
</comment>
<feature type="compositionally biased region" description="Basic and acidic residues" evidence="1">
    <location>
        <begin position="719"/>
        <end position="752"/>
    </location>
</feature>
<keyword evidence="2" id="KW-1133">Transmembrane helix</keyword>
<feature type="compositionally biased region" description="Basic and acidic residues" evidence="1">
    <location>
        <begin position="772"/>
        <end position="787"/>
    </location>
</feature>
<feature type="region of interest" description="Disordered" evidence="1">
    <location>
        <begin position="645"/>
        <end position="670"/>
    </location>
</feature>
<feature type="region of interest" description="Disordered" evidence="1">
    <location>
        <begin position="708"/>
        <end position="805"/>
    </location>
</feature>
<protein>
    <submittedName>
        <fullName evidence="3">Uncharacterized protein</fullName>
    </submittedName>
</protein>
<feature type="region of interest" description="Disordered" evidence="1">
    <location>
        <begin position="1166"/>
        <end position="1187"/>
    </location>
</feature>
<sequence>MAKVKRADSVLEFNLQSQNNGNFSARKKGRPSEGGLQGFRLRTKDAVSGVRRDSSARGVLLAADSSEVPSLHPPPLFRPAEDEFAEHHPEMCCPCEKLALWTFCSDGGSPQAPHAATDHVPGHSPNAMIHLAFPSTLRTPPLYRDEISTRTTNSKSTRQENGVAGQQEVENAVLQSAPAIEERAATKGREICDCEYQAVKCAAGRLDYCTRCGERERVRKRQKEKERKRNRERDGEEQEDKDLNHFTSRDGGTGYPRENPTDQRDRPARFPHAKIRSDPTGNRIRFPYVGSDVLRGKLVLAKCCTDPAHAASRETGNQGGAGINKSYCGHSRESGEAPIPHALPNPFSCLQAARNEATRVLNVRYWFRVLQGVSHDRKRNATHRNFREFNALQARLLSPLHTEASAVCSLAVAPHLAVMGFAKCFLTGAPEYKGEGEMGEPRENPRTSGIVRHDSQVRKSRGDPSENRTRFVLVWGEGGGGGSANRALFSVESLPDFSHLGIVPDDAASRRVFSEFFRFPSPVPASLHPPDRPNPPATLSTPHVRWVGLLVCKYGRRGATATRENYDCLPLPRKSPWPRDACQPVTQHQGCPFQDFRHRRSLTLTGMQMRMRPYLDGDADEDEQQVCAGEADQEHVGRALHTAVAADGEDDERVADDPEHERETVDDERGQQLRPVERLHRLVVVVLVVVLVVVGGGVVVGRRRGVPANRRGGVVVGDPGRREGQPEERRGLQEAKRGGFTEDAGPRDLRDIVKKKRASGTARKSPSLPRLTTDKARLPTRRTEDFRGVASSGNGGKKTNTRGTSRGVAVQTFLRHVAGETKTPGVLDQGCWDVTSPPHATTPSRSSRRTDVPRAPTMLLSSRRPPPPPSHINTDRQFLSLLRDLSGHYCPFSPAYLEDGQSHVRKNYYERHLCLRGLRLAPLGRVLISPAPGGNARQNYKWIAAVGRRVFDKAIGNLATRVLERIERQGVFLLKMFWSSPSPPSLVEFVSLCGLRRLVRGDSEETGGDSESNCSLRLARSPPNKAIWAQSPAGSPDFRKWESCRTIPLVDGSSRRSSVSPAPSLRRSPAFTSIALIGSPRPRSQCALRHSVRGDDISHSMTLADARGTGTPEASRFVGASSSGRLRAHNRQRFEHGTEKTSCGRLAAEIERKIIVRLSCFHMTKKKISHEASQERSRAKENIGKIP</sequence>
<reference evidence="3 4" key="1">
    <citation type="submission" date="2023-02" db="EMBL/GenBank/DDBJ databases">
        <title>LHISI_Scaffold_Assembly.</title>
        <authorList>
            <person name="Stuart O.P."/>
            <person name="Cleave R."/>
            <person name="Magrath M.J.L."/>
            <person name="Mikheyev A.S."/>
        </authorList>
    </citation>
    <scope>NUCLEOTIDE SEQUENCE [LARGE SCALE GENOMIC DNA]</scope>
    <source>
        <strain evidence="3">Daus_M_001</strain>
        <tissue evidence="3">Leg muscle</tissue>
    </source>
</reference>
<feature type="transmembrane region" description="Helical" evidence="2">
    <location>
        <begin position="682"/>
        <end position="701"/>
    </location>
</feature>
<name>A0ABQ9G9T5_9NEOP</name>
<feature type="compositionally biased region" description="Basic and acidic residues" evidence="1">
    <location>
        <begin position="217"/>
        <end position="234"/>
    </location>
</feature>
<evidence type="ECO:0000256" key="2">
    <source>
        <dbReference type="SAM" id="Phobius"/>
    </source>
</evidence>
<keyword evidence="2" id="KW-0812">Transmembrane</keyword>
<feature type="compositionally biased region" description="Basic and acidic residues" evidence="1">
    <location>
        <begin position="1169"/>
        <end position="1187"/>
    </location>
</feature>
<feature type="compositionally biased region" description="Basic and acidic residues" evidence="1">
    <location>
        <begin position="259"/>
        <end position="268"/>
    </location>
</feature>